<evidence type="ECO:0000256" key="4">
    <source>
        <dbReference type="ARBA" id="ARBA00022829"/>
    </source>
</evidence>
<name>A0A9P0M2M2_ACAOB</name>
<dbReference type="OrthoDB" id="10255632at2759"/>
<evidence type="ECO:0000256" key="1">
    <source>
        <dbReference type="ARBA" id="ARBA00000451"/>
    </source>
</evidence>
<keyword evidence="4" id="KW-0159">Chromosome partition</keyword>
<keyword evidence="3" id="KW-0378">Hydrolase</keyword>
<sequence length="607" mass="69881">MVDQVEIREMFDTAYSLSASNVHYPSGPLLQRRHRYKVHIGDENETRAIYGPTECHSHSLRMKSALCYKKLLNKRTQKVDHATLLVDAIKNLDIKCSTYPEEKHVAEMLQHLKEMPKEWTLVQLTPKYNPLENFQEDINTYYTEAIHISIFHCGPAAPDPFLVTAGPPKDPVNGQTVKLANEMYSIIRDNKEVLTYGSKRRNFRSLAEKSDYLSKRRSIEDRLKFLVKDMQYLWLKQWRCLFTGKYCDEALEEQIIHGISNGIANVKVTEKAKAILTCLVKNFVTLKSTEVRAAIQYCFPEVTDKSVIKTIALAVKKLNEDIVGSSDELKRNPIILILHEVILKRDLDAFPWEMMDVLKEKPVTRVPSLRFLYNLYKSHRNDIVDGYKIIKYSNKGCYVVNPDKDLDNMETRIMSFFNYWMPSWSGISGSQPEDGKFLEYLTSADVFLYSGHGNGSHLMALEQVQKSNIKAVVLLFGCGSVRNNRLDPQVEMFASYHYYLMGKCPSVVGMLWEVTDLDTDVLTTNFLSYWIPSKAPIHWKYVDKTDWNKALSDKMNFQKVTKGAGQEKYWEPELLRALNEAKHGLKYYSTKAACVVRGIPVKIQLVS</sequence>
<dbReference type="PANTHER" id="PTHR12792">
    <property type="entry name" value="EXTRA SPINDLE POLES 1-RELATED"/>
    <property type="match status" value="1"/>
</dbReference>
<evidence type="ECO:0000313" key="7">
    <source>
        <dbReference type="Proteomes" id="UP001152888"/>
    </source>
</evidence>
<protein>
    <recommendedName>
        <fullName evidence="2">separase</fullName>
        <ecNumber evidence="2">3.4.22.49</ecNumber>
    </recommendedName>
</protein>
<proteinExistence type="predicted"/>
<evidence type="ECO:0000256" key="3">
    <source>
        <dbReference type="ARBA" id="ARBA00022801"/>
    </source>
</evidence>
<dbReference type="GO" id="GO:0006508">
    <property type="term" value="P:proteolysis"/>
    <property type="evidence" value="ECO:0007669"/>
    <property type="project" value="InterPro"/>
</dbReference>
<dbReference type="AlphaFoldDB" id="A0A9P0M2M2"/>
<dbReference type="EMBL" id="CAKOFQ010007776">
    <property type="protein sequence ID" value="CAH2007970.1"/>
    <property type="molecule type" value="Genomic_DNA"/>
</dbReference>
<comment type="catalytic activity">
    <reaction evidence="1">
        <text>All bonds known to be hydrolyzed by this endopeptidase have arginine in P1 and an acidic residue in P4. P6 is often occupied by an acidic residue or by a hydroxy-amino-acid residue, the phosphorylation of which enhances cleavage.</text>
        <dbReference type="EC" id="3.4.22.49"/>
    </reaction>
</comment>
<dbReference type="Pfam" id="PF03568">
    <property type="entry name" value="Separin_C"/>
    <property type="match status" value="1"/>
</dbReference>
<feature type="domain" description="Peptidase C50" evidence="5">
    <location>
        <begin position="393"/>
        <end position="489"/>
    </location>
</feature>
<dbReference type="GO" id="GO:0005737">
    <property type="term" value="C:cytoplasm"/>
    <property type="evidence" value="ECO:0007669"/>
    <property type="project" value="TreeGrafter"/>
</dbReference>
<reference evidence="6" key="1">
    <citation type="submission" date="2022-03" db="EMBL/GenBank/DDBJ databases">
        <authorList>
            <person name="Sayadi A."/>
        </authorList>
    </citation>
    <scope>NUCLEOTIDE SEQUENCE</scope>
</reference>
<dbReference type="PROSITE" id="PS51700">
    <property type="entry name" value="SEPARIN"/>
    <property type="match status" value="1"/>
</dbReference>
<dbReference type="InterPro" id="IPR030397">
    <property type="entry name" value="SEPARIN_core_dom"/>
</dbReference>
<dbReference type="GO" id="GO:0004197">
    <property type="term" value="F:cysteine-type endopeptidase activity"/>
    <property type="evidence" value="ECO:0007669"/>
    <property type="project" value="InterPro"/>
</dbReference>
<gene>
    <name evidence="6" type="ORF">ACAOBT_LOCUS29933</name>
</gene>
<comment type="caution">
    <text evidence="6">The sequence shown here is derived from an EMBL/GenBank/DDBJ whole genome shotgun (WGS) entry which is preliminary data.</text>
</comment>
<dbReference type="PANTHER" id="PTHR12792:SF0">
    <property type="entry name" value="SEPARIN"/>
    <property type="match status" value="1"/>
</dbReference>
<dbReference type="GO" id="GO:0051307">
    <property type="term" value="P:meiotic chromosome separation"/>
    <property type="evidence" value="ECO:0007669"/>
    <property type="project" value="TreeGrafter"/>
</dbReference>
<evidence type="ECO:0000256" key="2">
    <source>
        <dbReference type="ARBA" id="ARBA00012489"/>
    </source>
</evidence>
<accession>A0A9P0M2M2</accession>
<dbReference type="InterPro" id="IPR005314">
    <property type="entry name" value="Peptidase_C50"/>
</dbReference>
<dbReference type="EC" id="3.4.22.49" evidence="2"/>
<organism evidence="6 7">
    <name type="scientific">Acanthoscelides obtectus</name>
    <name type="common">Bean weevil</name>
    <name type="synonym">Bruchus obtectus</name>
    <dbReference type="NCBI Taxonomy" id="200917"/>
    <lineage>
        <taxon>Eukaryota</taxon>
        <taxon>Metazoa</taxon>
        <taxon>Ecdysozoa</taxon>
        <taxon>Arthropoda</taxon>
        <taxon>Hexapoda</taxon>
        <taxon>Insecta</taxon>
        <taxon>Pterygota</taxon>
        <taxon>Neoptera</taxon>
        <taxon>Endopterygota</taxon>
        <taxon>Coleoptera</taxon>
        <taxon>Polyphaga</taxon>
        <taxon>Cucujiformia</taxon>
        <taxon>Chrysomeloidea</taxon>
        <taxon>Chrysomelidae</taxon>
        <taxon>Bruchinae</taxon>
        <taxon>Bruchini</taxon>
        <taxon>Acanthoscelides</taxon>
    </lineage>
</organism>
<keyword evidence="7" id="KW-1185">Reference proteome</keyword>
<evidence type="ECO:0000313" key="6">
    <source>
        <dbReference type="EMBL" id="CAH2007970.1"/>
    </source>
</evidence>
<evidence type="ECO:0000259" key="5">
    <source>
        <dbReference type="PROSITE" id="PS51700"/>
    </source>
</evidence>
<dbReference type="Proteomes" id="UP001152888">
    <property type="component" value="Unassembled WGS sequence"/>
</dbReference>
<dbReference type="GO" id="GO:0005634">
    <property type="term" value="C:nucleus"/>
    <property type="evidence" value="ECO:0007669"/>
    <property type="project" value="InterPro"/>
</dbReference>
<dbReference type="GO" id="GO:0072686">
    <property type="term" value="C:mitotic spindle"/>
    <property type="evidence" value="ECO:0007669"/>
    <property type="project" value="TreeGrafter"/>
</dbReference>